<evidence type="ECO:0000256" key="4">
    <source>
        <dbReference type="RuleBase" id="RU004504"/>
    </source>
</evidence>
<dbReference type="Gene3D" id="3.90.1150.10">
    <property type="entry name" value="Aspartate Aminotransferase, domain 1"/>
    <property type="match status" value="1"/>
</dbReference>
<dbReference type="InterPro" id="IPR000192">
    <property type="entry name" value="Aminotrans_V_dom"/>
</dbReference>
<keyword evidence="3" id="KW-0456">Lyase</keyword>
<comment type="similarity">
    <text evidence="3">Belongs to the class-V pyridoxal-phosphate-dependent aminotransferase family. EgtE subfamily.</text>
</comment>
<dbReference type="GO" id="GO:0016740">
    <property type="term" value="F:transferase activity"/>
    <property type="evidence" value="ECO:0007669"/>
    <property type="project" value="UniProtKB-KW"/>
</dbReference>
<evidence type="ECO:0000313" key="6">
    <source>
        <dbReference type="EMBL" id="MBG6141443.1"/>
    </source>
</evidence>
<dbReference type="GO" id="GO:0016846">
    <property type="term" value="F:carbon-sulfur lyase activity"/>
    <property type="evidence" value="ECO:0007669"/>
    <property type="project" value="UniProtKB-UniRule"/>
</dbReference>
<dbReference type="UniPathway" id="UPA01014"/>
<sequence>MIDLDRVVRDTPAAAHGVFLDSAGSSLPPSVVVETVAAHQRREAQVGGYRAAEERAADLAAVRTSLGLLLNVPVGTLALTDSATRAWTQFFYAVPLAPGDRILLCGVEYASNAVAALQRAAATGATVEYVPSDPTGQIDLDALAGMLDDRVRVVSLVHVPTNGGLVNPVREVVDLAHAHGALVLLDACQSLGQLRVDATALGVDALSGTGRKWLRGPRGTGFLYVRPGLVTALEPPVIDLFGASWTGRQSYALADDATRFELWESDVAGRLGLGAAVDYLLALGPDAVESAVTAHAATLRGLLAEIPGVTVRDRGVRRCGLVTFSVEGRDPAEVKAALRARDVTLVTTRRKSTLIDMTERGLEQFLRASPHYFLGPDQLATAARAVADLAR</sequence>
<reference evidence="6" key="1">
    <citation type="submission" date="2020-11" db="EMBL/GenBank/DDBJ databases">
        <title>Sequencing the genomes of 1000 actinobacteria strains.</title>
        <authorList>
            <person name="Klenk H.-P."/>
        </authorList>
    </citation>
    <scope>NUCLEOTIDE SEQUENCE</scope>
    <source>
        <strain evidence="6">DSM 45356</strain>
    </source>
</reference>
<proteinExistence type="inferred from homology"/>
<evidence type="ECO:0000256" key="3">
    <source>
        <dbReference type="HAMAP-Rule" id="MF_02038"/>
    </source>
</evidence>
<gene>
    <name evidence="3" type="primary">egtE</name>
    <name evidence="6" type="ORF">IW245_007637</name>
</gene>
<dbReference type="EC" id="4.4.-.-" evidence="3"/>
<dbReference type="InterPro" id="IPR015421">
    <property type="entry name" value="PyrdxlP-dep_Trfase_major"/>
</dbReference>
<dbReference type="Proteomes" id="UP000622552">
    <property type="component" value="Unassembled WGS sequence"/>
</dbReference>
<dbReference type="SUPFAM" id="SSF53383">
    <property type="entry name" value="PLP-dependent transferases"/>
    <property type="match status" value="1"/>
</dbReference>
<comment type="caution">
    <text evidence="6">The sequence shown here is derived from an EMBL/GenBank/DDBJ whole genome shotgun (WGS) entry which is preliminary data.</text>
</comment>
<dbReference type="InterPro" id="IPR015422">
    <property type="entry name" value="PyrdxlP-dep_Trfase_small"/>
</dbReference>
<comment type="cofactor">
    <cofactor evidence="1 3 4">
        <name>pyridoxal 5'-phosphate</name>
        <dbReference type="ChEBI" id="CHEBI:597326"/>
    </cofactor>
</comment>
<dbReference type="EMBL" id="JADOUF010000001">
    <property type="protein sequence ID" value="MBG6141443.1"/>
    <property type="molecule type" value="Genomic_DNA"/>
</dbReference>
<keyword evidence="2 3" id="KW-0663">Pyridoxal phosphate</keyword>
<dbReference type="HAMAP" id="MF_02038">
    <property type="entry name" value="EgtE"/>
    <property type="match status" value="1"/>
</dbReference>
<accession>A0A8J7GQG1</accession>
<feature type="domain" description="Aminotransferase class V" evidence="5">
    <location>
        <begin position="18"/>
        <end position="369"/>
    </location>
</feature>
<evidence type="ECO:0000313" key="7">
    <source>
        <dbReference type="Proteomes" id="UP000622552"/>
    </source>
</evidence>
<dbReference type="PANTHER" id="PTHR43586:SF24">
    <property type="entry name" value="BLR4730 PROTEIN"/>
    <property type="match status" value="1"/>
</dbReference>
<evidence type="ECO:0000256" key="1">
    <source>
        <dbReference type="ARBA" id="ARBA00001933"/>
    </source>
</evidence>
<comment type="catalytic activity">
    <reaction evidence="3">
        <text>S-(hercyn-2-yl)-L-cysteine S-oxide + AH2 + H(+) = ergothioneine + pyruvate + A + NH4(+)</text>
        <dbReference type="Rhea" id="RHEA:42688"/>
        <dbReference type="ChEBI" id="CHEBI:13193"/>
        <dbReference type="ChEBI" id="CHEBI:15361"/>
        <dbReference type="ChEBI" id="CHEBI:15378"/>
        <dbReference type="ChEBI" id="CHEBI:17499"/>
        <dbReference type="ChEBI" id="CHEBI:28938"/>
        <dbReference type="ChEBI" id="CHEBI:82706"/>
        <dbReference type="ChEBI" id="CHEBI:134344"/>
    </reaction>
</comment>
<evidence type="ECO:0000256" key="2">
    <source>
        <dbReference type="ARBA" id="ARBA00022898"/>
    </source>
</evidence>
<dbReference type="RefSeq" id="WP_197007856.1">
    <property type="nucleotide sequence ID" value="NZ_BONS01000013.1"/>
</dbReference>
<feature type="modified residue" description="N6-(pyridoxal phosphate)lysine" evidence="3">
    <location>
        <position position="212"/>
    </location>
</feature>
<dbReference type="PANTHER" id="PTHR43586">
    <property type="entry name" value="CYSTEINE DESULFURASE"/>
    <property type="match status" value="1"/>
</dbReference>
<dbReference type="InterPro" id="IPR027563">
    <property type="entry name" value="EgtE"/>
</dbReference>
<dbReference type="Gene3D" id="3.40.640.10">
    <property type="entry name" value="Type I PLP-dependent aspartate aminotransferase-like (Major domain)"/>
    <property type="match status" value="1"/>
</dbReference>
<dbReference type="PROSITE" id="PS00595">
    <property type="entry name" value="AA_TRANSFER_CLASS_5"/>
    <property type="match status" value="1"/>
</dbReference>
<protein>
    <recommendedName>
        <fullName evidence="3">Probable hercynylcysteine sulfoxide lyase</fullName>
        <ecNumber evidence="3">4.4.-.-</ecNumber>
    </recommendedName>
</protein>
<comment type="pathway">
    <text evidence="3">Amino-acid biosynthesis; ergothioneine biosynthesis.</text>
</comment>
<keyword evidence="7" id="KW-1185">Reference proteome</keyword>
<keyword evidence="6" id="KW-0808">Transferase</keyword>
<name>A0A8J7GQG1_9ACTN</name>
<dbReference type="GO" id="GO:0052699">
    <property type="term" value="P:ergothioneine biosynthetic process"/>
    <property type="evidence" value="ECO:0007669"/>
    <property type="project" value="UniProtKB-UniRule"/>
</dbReference>
<dbReference type="InterPro" id="IPR015424">
    <property type="entry name" value="PyrdxlP-dep_Trfase"/>
</dbReference>
<comment type="function">
    <text evidence="3">Probably catalyzes the conversion of hercynylcysteine sulfoxide to ergothioneine.</text>
</comment>
<dbReference type="InterPro" id="IPR020578">
    <property type="entry name" value="Aminotrans_V_PyrdxlP_BS"/>
</dbReference>
<evidence type="ECO:0000259" key="5">
    <source>
        <dbReference type="Pfam" id="PF00266"/>
    </source>
</evidence>
<dbReference type="Pfam" id="PF00266">
    <property type="entry name" value="Aminotran_5"/>
    <property type="match status" value="1"/>
</dbReference>
<organism evidence="6 7">
    <name type="scientific">Longispora fulva</name>
    <dbReference type="NCBI Taxonomy" id="619741"/>
    <lineage>
        <taxon>Bacteria</taxon>
        <taxon>Bacillati</taxon>
        <taxon>Actinomycetota</taxon>
        <taxon>Actinomycetes</taxon>
        <taxon>Micromonosporales</taxon>
        <taxon>Micromonosporaceae</taxon>
        <taxon>Longispora</taxon>
    </lineage>
</organism>
<dbReference type="AlphaFoldDB" id="A0A8J7GQG1"/>